<comment type="caution">
    <text evidence="2">The sequence shown here is derived from an EMBL/GenBank/DDBJ whole genome shotgun (WGS) entry which is preliminary data.</text>
</comment>
<dbReference type="InterPro" id="IPR025291">
    <property type="entry name" value="DUF4153"/>
</dbReference>
<feature type="transmembrane region" description="Helical" evidence="1">
    <location>
        <begin position="308"/>
        <end position="327"/>
    </location>
</feature>
<evidence type="ECO:0000256" key="1">
    <source>
        <dbReference type="SAM" id="Phobius"/>
    </source>
</evidence>
<keyword evidence="1" id="KW-1133">Transmembrane helix</keyword>
<proteinExistence type="predicted"/>
<dbReference type="AlphaFoldDB" id="A0A2V4NZV2"/>
<feature type="transmembrane region" description="Helical" evidence="1">
    <location>
        <begin position="47"/>
        <end position="80"/>
    </location>
</feature>
<evidence type="ECO:0000313" key="2">
    <source>
        <dbReference type="EMBL" id="PYC72089.1"/>
    </source>
</evidence>
<name>A0A2V4NZV2_9ACTN</name>
<accession>A0A2V4NZV2</accession>
<reference evidence="2 3" key="1">
    <citation type="submission" date="2018-03" db="EMBL/GenBank/DDBJ databases">
        <title>Bioinformatic expansion and discovery of thiopeptide antibiotics.</title>
        <authorList>
            <person name="Schwalen C.J."/>
            <person name="Hudson G.A."/>
            <person name="Mitchell D.A."/>
        </authorList>
    </citation>
    <scope>NUCLEOTIDE SEQUENCE [LARGE SCALE GENOMIC DNA]</scope>
    <source>
        <strain evidence="2 3">ATCC 21389</strain>
    </source>
</reference>
<protein>
    <submittedName>
        <fullName evidence="2">DUF4173 domain-containing protein</fullName>
    </submittedName>
</protein>
<dbReference type="Proteomes" id="UP000248039">
    <property type="component" value="Unassembled WGS sequence"/>
</dbReference>
<keyword evidence="3" id="KW-1185">Reference proteome</keyword>
<evidence type="ECO:0000313" key="3">
    <source>
        <dbReference type="Proteomes" id="UP000248039"/>
    </source>
</evidence>
<sequence>MPGQVPPSVWDAPLNGYRPPLHPVKPPQPGWVVAIRARPAPAPGPRVLLAALVVGLLSAVLLNGAVAANLLLVAVAAAVPAALSARAAGRRVRPWTALWALGALALLAVPLLSDAGWPSLLAVTAALALASLGLHGGRTWAGVLLGGIGTCWQVLPSLPAAAAAVRSVAMPDRARWLPAVRAVLATAILLAVFGSLFAAADPAFGDLFAGLSPQLPFGWDLIGRVLVFLGGTAVALGAARTAAAPVRYDRLPVRPATPRRLLEWAVPLAVLDLLFATFIGLQLAVLFGGYRRLIKETGLTYAEYARQGFWQLLWVTLLTLVVVAVAHRWAPRATGRDRAAVRVLLGLLCALSLGVVGAGLLRMRHYVDAYGLTQLRVWVTGVELWLALLFVLLLVAVLTRRTGWLPRAVAASAALAALVYGLVSPDALVAQQNVDRYRASGRIDLAYLRTLSADAVPALDQLPEAERNCALHRISERVGESVPWYATSLSTAEARRILAARPLTDDLTGCPADDEPGDAAP</sequence>
<gene>
    <name evidence="2" type="ORF">C7C46_25970</name>
</gene>
<dbReference type="Pfam" id="PF13687">
    <property type="entry name" value="DUF4153"/>
    <property type="match status" value="1"/>
</dbReference>
<feature type="transmembrane region" description="Helical" evidence="1">
    <location>
        <begin position="92"/>
        <end position="109"/>
    </location>
</feature>
<organism evidence="2 3">
    <name type="scientific">Streptomyces tateyamensis</name>
    <dbReference type="NCBI Taxonomy" id="565073"/>
    <lineage>
        <taxon>Bacteria</taxon>
        <taxon>Bacillati</taxon>
        <taxon>Actinomycetota</taxon>
        <taxon>Actinomycetes</taxon>
        <taxon>Kitasatosporales</taxon>
        <taxon>Streptomycetaceae</taxon>
        <taxon>Streptomyces</taxon>
    </lineage>
</organism>
<feature type="transmembrane region" description="Helical" evidence="1">
    <location>
        <begin position="179"/>
        <end position="201"/>
    </location>
</feature>
<feature type="transmembrane region" description="Helical" evidence="1">
    <location>
        <begin position="221"/>
        <end position="243"/>
    </location>
</feature>
<dbReference type="EMBL" id="PYBW01000108">
    <property type="protein sequence ID" value="PYC72089.1"/>
    <property type="molecule type" value="Genomic_DNA"/>
</dbReference>
<keyword evidence="1" id="KW-0472">Membrane</keyword>
<keyword evidence="1" id="KW-0812">Transmembrane</keyword>
<feature type="transmembrane region" description="Helical" evidence="1">
    <location>
        <begin position="375"/>
        <end position="397"/>
    </location>
</feature>
<feature type="transmembrane region" description="Helical" evidence="1">
    <location>
        <begin position="264"/>
        <end position="288"/>
    </location>
</feature>
<feature type="transmembrane region" description="Helical" evidence="1">
    <location>
        <begin position="339"/>
        <end position="363"/>
    </location>
</feature>